<gene>
    <name evidence="1" type="ORF">B0J15DRAFT_470603</name>
</gene>
<sequence length="215" mass="24204">MIQLRPTTPPAKMTEEVLKNLQASINQCLALLFKYSKERINKHEAGAEASKTLKAERCRVIAAKELQRTASDRIQALKQEEVLHSLQQNLMGLRSGGMFIDWSVDAESDCEGSLAKIYRQRDIATLAKQAADLEFQDAEEAVQKAQKKLCKIVEECGDLGAQMERLKQDIALYQGCKEDAISQLQQRVSPEVQLEYHAGWPVKEECSSPVDYFSD</sequence>
<evidence type="ECO:0000313" key="2">
    <source>
        <dbReference type="Proteomes" id="UP000736672"/>
    </source>
</evidence>
<accession>A0A9P9K0A7</accession>
<evidence type="ECO:0000313" key="1">
    <source>
        <dbReference type="EMBL" id="KAH7239621.1"/>
    </source>
</evidence>
<dbReference type="EMBL" id="JAGTJS010000021">
    <property type="protein sequence ID" value="KAH7239621.1"/>
    <property type="molecule type" value="Genomic_DNA"/>
</dbReference>
<dbReference type="Proteomes" id="UP000736672">
    <property type="component" value="Unassembled WGS sequence"/>
</dbReference>
<reference evidence="1" key="1">
    <citation type="journal article" date="2021" name="Nat. Commun.">
        <title>Genetic determinants of endophytism in the Arabidopsis root mycobiome.</title>
        <authorList>
            <person name="Mesny F."/>
            <person name="Miyauchi S."/>
            <person name="Thiergart T."/>
            <person name="Pickel B."/>
            <person name="Atanasova L."/>
            <person name="Karlsson M."/>
            <person name="Huettel B."/>
            <person name="Barry K.W."/>
            <person name="Haridas S."/>
            <person name="Chen C."/>
            <person name="Bauer D."/>
            <person name="Andreopoulos W."/>
            <person name="Pangilinan J."/>
            <person name="LaButti K."/>
            <person name="Riley R."/>
            <person name="Lipzen A."/>
            <person name="Clum A."/>
            <person name="Drula E."/>
            <person name="Henrissat B."/>
            <person name="Kohler A."/>
            <person name="Grigoriev I.V."/>
            <person name="Martin F.M."/>
            <person name="Hacquard S."/>
        </authorList>
    </citation>
    <scope>NUCLEOTIDE SEQUENCE</scope>
    <source>
        <strain evidence="1">FSSC 5 MPI-SDFR-AT-0091</strain>
    </source>
</reference>
<dbReference type="AlphaFoldDB" id="A0A9P9K0A7"/>
<dbReference type="OrthoDB" id="5085802at2759"/>
<protein>
    <submittedName>
        <fullName evidence="1">Uncharacterized protein</fullName>
    </submittedName>
</protein>
<comment type="caution">
    <text evidence="1">The sequence shown here is derived from an EMBL/GenBank/DDBJ whole genome shotgun (WGS) entry which is preliminary data.</text>
</comment>
<keyword evidence="2" id="KW-1185">Reference proteome</keyword>
<organism evidence="1 2">
    <name type="scientific">Fusarium solani</name>
    <name type="common">Filamentous fungus</name>
    <dbReference type="NCBI Taxonomy" id="169388"/>
    <lineage>
        <taxon>Eukaryota</taxon>
        <taxon>Fungi</taxon>
        <taxon>Dikarya</taxon>
        <taxon>Ascomycota</taxon>
        <taxon>Pezizomycotina</taxon>
        <taxon>Sordariomycetes</taxon>
        <taxon>Hypocreomycetidae</taxon>
        <taxon>Hypocreales</taxon>
        <taxon>Nectriaceae</taxon>
        <taxon>Fusarium</taxon>
        <taxon>Fusarium solani species complex</taxon>
    </lineage>
</organism>
<proteinExistence type="predicted"/>
<name>A0A9P9K0A7_FUSSL</name>